<evidence type="ECO:0000256" key="14">
    <source>
        <dbReference type="SAM" id="MobiDB-lite"/>
    </source>
</evidence>
<keyword evidence="7" id="KW-0256">Endoplasmic reticulum</keyword>
<evidence type="ECO:0000256" key="6">
    <source>
        <dbReference type="ARBA" id="ARBA00022741"/>
    </source>
</evidence>
<dbReference type="SFLD" id="SFLDS00003">
    <property type="entry name" value="Haloacid_Dehalogenase"/>
    <property type="match status" value="1"/>
</dbReference>
<feature type="domain" description="P5A-ATPase transmembrane helical hairpin" evidence="17">
    <location>
        <begin position="19"/>
        <end position="90"/>
    </location>
</feature>
<dbReference type="SUPFAM" id="SSF56784">
    <property type="entry name" value="HAD-like"/>
    <property type="match status" value="1"/>
</dbReference>
<dbReference type="SFLD" id="SFLDG00002">
    <property type="entry name" value="C1.7:_P-type_atpase_like"/>
    <property type="match status" value="1"/>
</dbReference>
<dbReference type="Proteomes" id="UP001305647">
    <property type="component" value="Unassembled WGS sequence"/>
</dbReference>
<dbReference type="CDD" id="cd07543">
    <property type="entry name" value="P-type_ATPase_cation"/>
    <property type="match status" value="1"/>
</dbReference>
<evidence type="ECO:0000256" key="7">
    <source>
        <dbReference type="ARBA" id="ARBA00022824"/>
    </source>
</evidence>
<keyword evidence="8" id="KW-0067">ATP-binding</keyword>
<gene>
    <name evidence="18" type="ORF">N658DRAFT_455736</name>
</gene>
<dbReference type="GO" id="GO:0016887">
    <property type="term" value="F:ATP hydrolysis activity"/>
    <property type="evidence" value="ECO:0007669"/>
    <property type="project" value="InterPro"/>
</dbReference>
<dbReference type="InterPro" id="IPR036412">
    <property type="entry name" value="HAD-like_sf"/>
</dbReference>
<comment type="cofactor">
    <cofactor evidence="1">
        <name>Mg(2+)</name>
        <dbReference type="ChEBI" id="CHEBI:18420"/>
    </cofactor>
</comment>
<dbReference type="GO" id="GO:0005524">
    <property type="term" value="F:ATP binding"/>
    <property type="evidence" value="ECO:0007669"/>
    <property type="project" value="UniProtKB-KW"/>
</dbReference>
<dbReference type="FunFam" id="3.40.50.1000:FF:000071">
    <property type="entry name" value="Cation-transporting ATPase"/>
    <property type="match status" value="1"/>
</dbReference>
<evidence type="ECO:0000256" key="15">
    <source>
        <dbReference type="SAM" id="Phobius"/>
    </source>
</evidence>
<keyword evidence="11 15" id="KW-1133">Transmembrane helix</keyword>
<feature type="region of interest" description="Disordered" evidence="14">
    <location>
        <begin position="1270"/>
        <end position="1299"/>
    </location>
</feature>
<dbReference type="Pfam" id="PF00122">
    <property type="entry name" value="E1-E2_ATPase"/>
    <property type="match status" value="1"/>
</dbReference>
<dbReference type="InterPro" id="IPR008250">
    <property type="entry name" value="ATPase_P-typ_transduc_dom_A_sf"/>
</dbReference>
<dbReference type="GO" id="GO:0015662">
    <property type="term" value="F:P-type ion transporter activity"/>
    <property type="evidence" value="ECO:0007669"/>
    <property type="project" value="TreeGrafter"/>
</dbReference>
<dbReference type="Gene3D" id="3.40.1110.10">
    <property type="entry name" value="Calcium-transporting ATPase, cytoplasmic domain N"/>
    <property type="match status" value="1"/>
</dbReference>
<dbReference type="InterPro" id="IPR044492">
    <property type="entry name" value="P_typ_ATPase_HD_dom"/>
</dbReference>
<dbReference type="InterPro" id="IPR018303">
    <property type="entry name" value="ATPase_P-typ_P_site"/>
</dbReference>
<dbReference type="Pfam" id="PF23143">
    <property type="entry name" value="2TM_P5A-ATPase"/>
    <property type="match status" value="1"/>
</dbReference>
<dbReference type="InterPro" id="IPR006544">
    <property type="entry name" value="P-type_TPase_V"/>
</dbReference>
<dbReference type="InterPro" id="IPR023299">
    <property type="entry name" value="ATPase_P-typ_cyto_dom_N"/>
</dbReference>
<keyword evidence="19" id="KW-1185">Reference proteome</keyword>
<protein>
    <submittedName>
        <fullName evidence="18">Uncharacterized protein</fullName>
    </submittedName>
</protein>
<accession>A0AAN6PW57</accession>
<dbReference type="EMBL" id="MU863662">
    <property type="protein sequence ID" value="KAK4098166.1"/>
    <property type="molecule type" value="Genomic_DNA"/>
</dbReference>
<keyword evidence="10" id="KW-1278">Translocase</keyword>
<feature type="transmembrane region" description="Helical" evidence="15">
    <location>
        <begin position="224"/>
        <end position="241"/>
    </location>
</feature>
<keyword evidence="12 15" id="KW-0472">Membrane</keyword>
<dbReference type="PANTHER" id="PTHR45630:SF7">
    <property type="entry name" value="ENDOPLASMIC RETICULUM TRANSMEMBRANE HELIX TRANSLOCASE"/>
    <property type="match status" value="1"/>
</dbReference>
<dbReference type="GO" id="GO:0005789">
    <property type="term" value="C:endoplasmic reticulum membrane"/>
    <property type="evidence" value="ECO:0007669"/>
    <property type="project" value="UniProtKB-SubCell"/>
</dbReference>
<dbReference type="Pfam" id="PF13246">
    <property type="entry name" value="Cation_ATPase"/>
    <property type="match status" value="1"/>
</dbReference>
<evidence type="ECO:0000256" key="13">
    <source>
        <dbReference type="ARBA" id="ARBA00048588"/>
    </source>
</evidence>
<dbReference type="SFLD" id="SFLDF00027">
    <property type="entry name" value="p-type_atpase"/>
    <property type="match status" value="1"/>
</dbReference>
<feature type="transmembrane region" description="Helical" evidence="15">
    <location>
        <begin position="1114"/>
        <end position="1135"/>
    </location>
</feature>
<comment type="similarity">
    <text evidence="3">Belongs to the cation transport ATPase (P-type) (TC 3.A.3) family. Type V subfamily.</text>
</comment>
<reference evidence="18" key="2">
    <citation type="submission" date="2023-05" db="EMBL/GenBank/DDBJ databases">
        <authorList>
            <consortium name="Lawrence Berkeley National Laboratory"/>
            <person name="Steindorff A."/>
            <person name="Hensen N."/>
            <person name="Bonometti L."/>
            <person name="Westerberg I."/>
            <person name="Brannstrom I.O."/>
            <person name="Guillou S."/>
            <person name="Cros-Aarteil S."/>
            <person name="Calhoun S."/>
            <person name="Haridas S."/>
            <person name="Kuo A."/>
            <person name="Mondo S."/>
            <person name="Pangilinan J."/>
            <person name="Riley R."/>
            <person name="Labutti K."/>
            <person name="Andreopoulos B."/>
            <person name="Lipzen A."/>
            <person name="Chen C."/>
            <person name="Yanf M."/>
            <person name="Daum C."/>
            <person name="Ng V."/>
            <person name="Clum A."/>
            <person name="Ohm R."/>
            <person name="Martin F."/>
            <person name="Silar P."/>
            <person name="Natvig D."/>
            <person name="Lalanne C."/>
            <person name="Gautier V."/>
            <person name="Ament-Velasquez S.L."/>
            <person name="Kruys A."/>
            <person name="Hutchinson M.I."/>
            <person name="Powell A.J."/>
            <person name="Barry K."/>
            <person name="Miller A.N."/>
            <person name="Grigoriev I.V."/>
            <person name="Debuchy R."/>
            <person name="Gladieux P."/>
            <person name="Thoren M.H."/>
            <person name="Johannesson H."/>
        </authorList>
    </citation>
    <scope>NUCLEOTIDE SEQUENCE</scope>
    <source>
        <strain evidence="18">CBS 757.83</strain>
    </source>
</reference>
<dbReference type="SUPFAM" id="SSF81660">
    <property type="entry name" value="Metal cation-transporting ATPase, ATP-binding domain N"/>
    <property type="match status" value="1"/>
</dbReference>
<dbReference type="SUPFAM" id="SSF81653">
    <property type="entry name" value="Calcium ATPase, transduction domain A"/>
    <property type="match status" value="1"/>
</dbReference>
<keyword evidence="4 15" id="KW-0812">Transmembrane</keyword>
<evidence type="ECO:0000256" key="4">
    <source>
        <dbReference type="ARBA" id="ARBA00022692"/>
    </source>
</evidence>
<evidence type="ECO:0000313" key="18">
    <source>
        <dbReference type="EMBL" id="KAK4098166.1"/>
    </source>
</evidence>
<evidence type="ECO:0000256" key="10">
    <source>
        <dbReference type="ARBA" id="ARBA00022967"/>
    </source>
</evidence>
<feature type="transmembrane region" description="Helical" evidence="15">
    <location>
        <begin position="1233"/>
        <end position="1255"/>
    </location>
</feature>
<evidence type="ECO:0000256" key="5">
    <source>
        <dbReference type="ARBA" id="ARBA00022723"/>
    </source>
</evidence>
<feature type="transmembrane region" description="Helical" evidence="15">
    <location>
        <begin position="201"/>
        <end position="218"/>
    </location>
</feature>
<dbReference type="SUPFAM" id="SSF81665">
    <property type="entry name" value="Calcium ATPase, transmembrane domain M"/>
    <property type="match status" value="1"/>
</dbReference>
<dbReference type="Gene3D" id="3.40.50.1000">
    <property type="entry name" value="HAD superfamily/HAD-like"/>
    <property type="match status" value="1"/>
</dbReference>
<dbReference type="InterPro" id="IPR001757">
    <property type="entry name" value="P_typ_ATPase"/>
</dbReference>
<evidence type="ECO:0000256" key="1">
    <source>
        <dbReference type="ARBA" id="ARBA00001946"/>
    </source>
</evidence>
<feature type="transmembrane region" description="Helical" evidence="15">
    <location>
        <begin position="410"/>
        <end position="429"/>
    </location>
</feature>
<dbReference type="InterPro" id="IPR059000">
    <property type="entry name" value="ATPase_P-type_domA"/>
</dbReference>
<keyword evidence="9" id="KW-0460">Magnesium</keyword>
<dbReference type="PRINTS" id="PR00119">
    <property type="entry name" value="CATATPASE"/>
</dbReference>
<proteinExistence type="inferred from homology"/>
<name>A0AAN6PW57_9PEZI</name>
<evidence type="ECO:0000256" key="12">
    <source>
        <dbReference type="ARBA" id="ARBA00023136"/>
    </source>
</evidence>
<dbReference type="NCBIfam" id="TIGR01494">
    <property type="entry name" value="ATPase_P-type"/>
    <property type="match status" value="1"/>
</dbReference>
<feature type="transmembrane region" description="Helical" evidence="15">
    <location>
        <begin position="25"/>
        <end position="42"/>
    </location>
</feature>
<dbReference type="Gene3D" id="2.70.150.10">
    <property type="entry name" value="Calcium-transporting ATPase, cytoplasmic transduction domain A"/>
    <property type="match status" value="1"/>
</dbReference>
<evidence type="ECO:0000256" key="8">
    <source>
        <dbReference type="ARBA" id="ARBA00022840"/>
    </source>
</evidence>
<keyword evidence="6" id="KW-0547">Nucleotide-binding</keyword>
<evidence type="ECO:0000256" key="3">
    <source>
        <dbReference type="ARBA" id="ARBA00006000"/>
    </source>
</evidence>
<comment type="subcellular location">
    <subcellularLocation>
        <location evidence="2">Endoplasmic reticulum membrane</location>
        <topology evidence="2">Multi-pass membrane protein</topology>
    </subcellularLocation>
</comment>
<dbReference type="PANTHER" id="PTHR45630">
    <property type="entry name" value="CATION-TRANSPORTING ATPASE-RELATED"/>
    <property type="match status" value="1"/>
</dbReference>
<keyword evidence="5" id="KW-0479">Metal-binding</keyword>
<dbReference type="InterPro" id="IPR023214">
    <property type="entry name" value="HAD_sf"/>
</dbReference>
<dbReference type="InterPro" id="IPR057255">
    <property type="entry name" value="2TM_P5A-ATPase"/>
</dbReference>
<dbReference type="FunFam" id="2.70.150.10:FF:000049">
    <property type="entry name" value="Cation-transporting ATPase"/>
    <property type="match status" value="1"/>
</dbReference>
<feature type="transmembrane region" description="Helical" evidence="15">
    <location>
        <begin position="1194"/>
        <end position="1213"/>
    </location>
</feature>
<comment type="caution">
    <text evidence="18">The sequence shown here is derived from an EMBL/GenBank/DDBJ whole genome shotgun (WGS) entry which is preliminary data.</text>
</comment>
<dbReference type="PROSITE" id="PS00154">
    <property type="entry name" value="ATPASE_E1_E2"/>
    <property type="match status" value="1"/>
</dbReference>
<evidence type="ECO:0000256" key="11">
    <source>
        <dbReference type="ARBA" id="ARBA00022989"/>
    </source>
</evidence>
<comment type="catalytic activity">
    <reaction evidence="13">
        <text>[protein]-with a C-terminal TM segment(out) + ATP + H2O = [protein]-with a C-terminal TM segment(in) + ADP + phosphate + H(+)</text>
        <dbReference type="Rhea" id="RHEA:66168"/>
        <dbReference type="Rhea" id="RHEA-COMP:16963"/>
        <dbReference type="ChEBI" id="CHEBI:15377"/>
        <dbReference type="ChEBI" id="CHEBI:15378"/>
        <dbReference type="ChEBI" id="CHEBI:30616"/>
        <dbReference type="ChEBI" id="CHEBI:43474"/>
        <dbReference type="ChEBI" id="CHEBI:90782"/>
        <dbReference type="ChEBI" id="CHEBI:456216"/>
    </reaction>
</comment>
<organism evidence="18 19">
    <name type="scientific">Parathielavia hyrcaniae</name>
    <dbReference type="NCBI Taxonomy" id="113614"/>
    <lineage>
        <taxon>Eukaryota</taxon>
        <taxon>Fungi</taxon>
        <taxon>Dikarya</taxon>
        <taxon>Ascomycota</taxon>
        <taxon>Pezizomycotina</taxon>
        <taxon>Sordariomycetes</taxon>
        <taxon>Sordariomycetidae</taxon>
        <taxon>Sordariales</taxon>
        <taxon>Chaetomiaceae</taxon>
        <taxon>Parathielavia</taxon>
    </lineage>
</organism>
<dbReference type="InterPro" id="IPR047820">
    <property type="entry name" value="P5A-type_ATPase"/>
</dbReference>
<dbReference type="NCBIfam" id="TIGR01657">
    <property type="entry name" value="P-ATPase-V"/>
    <property type="match status" value="1"/>
</dbReference>
<evidence type="ECO:0000256" key="2">
    <source>
        <dbReference type="ARBA" id="ARBA00004477"/>
    </source>
</evidence>
<dbReference type="InterPro" id="IPR023298">
    <property type="entry name" value="ATPase_P-typ_TM_dom_sf"/>
</dbReference>
<sequence>MAPLVDNAQIKSAELLRPLPLYQHAYVWPFAVVWPVFLRFYLTPELYDKHIQAPEWTFVWVGAIVTLQSLVWLCTHWSVNLNAAFTAKKARSVDDAQLIKVIPIANAGTADICKLSREKVGDKTKLSFLFQKRRFLYSPDTKLFRTLTYDIDAEPRPKLETFQQSRGITSAEEQQRLENHFGTNTFDIPVPTFTELFKEHAVAPFFVFQVFCVGLWLLDEYWYYSLFTLFMLVMFESTVVWQRQRTLTEFRSMSIKPYDIYVFRQGKWTEVQSDKLLPGDLASVTRTKEDGGVACDMLLVEGTAIVNEAMLSGESTPLLKDSIQLRPGDAPIDSDGLDKNSFLWGGTKVLQITHGSTDGERPKLASGVPAPPDNGAMAIVTKTGFETSQGSLVRTMIYSTERVSANNSEALLFILFLLVFAIAASWYVWDEGVRRDRKRSKLLLDCILIVTSVVPPELPMELSLAVNTSLAALSKFAIFCTEPFRIPFAGRIDVACFDKTGTLTGEDLVVEGIAGLGLGHSGTDTPRESDGAHSHITPVHDAAMETTLVLATAHALVKLDEGDIVGDPMEKATLTALGWSLGKNDVLTSKPGSASAAGTNGSVQVKRRFQFSSALKRQSSVATINATDAKTGRKLRGTFVAVKGAPETIMKMLVTIPKDYEETYKYFTRRGARVLALAYKQLTTEGELGASRINDLKREKVEADLAFAGFLVLHCPLKEDAKEAVRMLNESSHRVVMITGDNPLTAVHVAKEVEIVDRDVLILDTPEHSVHGEESLIWRSVDDKIQIDVDPTKPIDPEIIKTRDLCVTGYALNKFKDQVGWKTLLRYTWVYARVSPKQKEDILLGLKDMGYYTLMAGDGTNDVGALKQAHIGVALLNGTQEDLTRIAEHARNTRMKDLYQKQVDLMARWNQAAPPVPPLIAHLYPPGPSNPHYQKAMEREAQKKGVPVEQLLKANDTRIETITSPAAQQLINSDPRKAKQAEAAKKAAGFADKLTQSMMDADMDDGEPPSLKLGDASVAAPFTSKLRNVVAIPNIIRQGRCTLVATIQMYKILALNCLISAYSLSVLYLEGIKFGDGQITISGMLMSVCFLSISRARSVEGLSKERPQPNIFNFYIIGSILGQFAVHVATLIYVARFCDVLEPRSDMPDLEAEFKPSLLNSAVYLLQLIQQISTFAVNYQGRPFRESLSENRGMFYGILGVTGIAFACSTELVPELNQAMKLVPFKDEFKTTITAVMVLDYVACYVIEVVLKWLFSDLRARDIAERRPEQLERERVRKAEESKKKEEEEERKRAEKVAEFERQLEERKAAVRAKFEGRAPAQVQRA</sequence>
<evidence type="ECO:0000256" key="9">
    <source>
        <dbReference type="ARBA" id="ARBA00022842"/>
    </source>
</evidence>
<reference evidence="18" key="1">
    <citation type="journal article" date="2023" name="Mol. Phylogenet. Evol.">
        <title>Genome-scale phylogeny and comparative genomics of the fungal order Sordariales.</title>
        <authorList>
            <person name="Hensen N."/>
            <person name="Bonometti L."/>
            <person name="Westerberg I."/>
            <person name="Brannstrom I.O."/>
            <person name="Guillou S."/>
            <person name="Cros-Aarteil S."/>
            <person name="Calhoun S."/>
            <person name="Haridas S."/>
            <person name="Kuo A."/>
            <person name="Mondo S."/>
            <person name="Pangilinan J."/>
            <person name="Riley R."/>
            <person name="LaButti K."/>
            <person name="Andreopoulos B."/>
            <person name="Lipzen A."/>
            <person name="Chen C."/>
            <person name="Yan M."/>
            <person name="Daum C."/>
            <person name="Ng V."/>
            <person name="Clum A."/>
            <person name="Steindorff A."/>
            <person name="Ohm R.A."/>
            <person name="Martin F."/>
            <person name="Silar P."/>
            <person name="Natvig D.O."/>
            <person name="Lalanne C."/>
            <person name="Gautier V."/>
            <person name="Ament-Velasquez S.L."/>
            <person name="Kruys A."/>
            <person name="Hutchinson M.I."/>
            <person name="Powell A.J."/>
            <person name="Barry K."/>
            <person name="Miller A.N."/>
            <person name="Grigoriev I.V."/>
            <person name="Debuchy R."/>
            <person name="Gladieux P."/>
            <person name="Hiltunen Thoren M."/>
            <person name="Johannesson H."/>
        </authorList>
    </citation>
    <scope>NUCLEOTIDE SEQUENCE</scope>
    <source>
        <strain evidence="18">CBS 757.83</strain>
    </source>
</reference>
<dbReference type="GO" id="GO:0046872">
    <property type="term" value="F:metal ion binding"/>
    <property type="evidence" value="ECO:0007669"/>
    <property type="project" value="UniProtKB-KW"/>
</dbReference>
<evidence type="ECO:0000259" key="17">
    <source>
        <dbReference type="Pfam" id="PF23143"/>
    </source>
</evidence>
<evidence type="ECO:0000313" key="19">
    <source>
        <dbReference type="Proteomes" id="UP001305647"/>
    </source>
</evidence>
<dbReference type="GO" id="GO:0019829">
    <property type="term" value="F:ATPase-coupled monoatomic cation transmembrane transporter activity"/>
    <property type="evidence" value="ECO:0007669"/>
    <property type="project" value="TreeGrafter"/>
</dbReference>
<evidence type="ECO:0000259" key="16">
    <source>
        <dbReference type="Pfam" id="PF00122"/>
    </source>
</evidence>
<dbReference type="GO" id="GO:0006874">
    <property type="term" value="P:intracellular calcium ion homeostasis"/>
    <property type="evidence" value="ECO:0007669"/>
    <property type="project" value="TreeGrafter"/>
</dbReference>
<dbReference type="FunFam" id="3.40.1110.10:FF:000054">
    <property type="entry name" value="Cation-transporting ATPase"/>
    <property type="match status" value="1"/>
</dbReference>
<feature type="domain" description="P-type ATPase A" evidence="16">
    <location>
        <begin position="261"/>
        <end position="395"/>
    </location>
</feature>